<sequence length="116" mass="13954">MNSKEISKNWFNKWENGDFYSLPITENFEHVSPFGIIKSKKDYINLVESNKDKFLNYQFNILDEVYTENKSCIRYTAIQNDFKLDVSEWHYIKNGLIEKVVAYYHIGEIKEDRKLK</sequence>
<keyword evidence="2" id="KW-1185">Reference proteome</keyword>
<gene>
    <name evidence="1" type="ORF">WH52_11630</name>
</gene>
<reference evidence="1 2" key="1">
    <citation type="submission" date="2015-03" db="EMBL/GenBank/DDBJ databases">
        <title>Genome sequence of Tenacibaculum sp. S2-2, isolated from intestinal microbiota of sea cucumber, Apostichopus japonicas.</title>
        <authorList>
            <person name="Shao Z."/>
            <person name="Wang L."/>
            <person name="Li X."/>
        </authorList>
    </citation>
    <scope>NUCLEOTIDE SEQUENCE [LARGE SCALE GENOMIC DNA]</scope>
    <source>
        <strain evidence="1 2">S2-2</strain>
    </source>
</reference>
<organism evidence="1 2">
    <name type="scientific">Tenacibaculum holothuriorum</name>
    <dbReference type="NCBI Taxonomy" id="1635173"/>
    <lineage>
        <taxon>Bacteria</taxon>
        <taxon>Pseudomonadati</taxon>
        <taxon>Bacteroidota</taxon>
        <taxon>Flavobacteriia</taxon>
        <taxon>Flavobacteriales</taxon>
        <taxon>Flavobacteriaceae</taxon>
        <taxon>Tenacibaculum</taxon>
    </lineage>
</organism>
<dbReference type="Gene3D" id="3.10.450.50">
    <property type="match status" value="1"/>
</dbReference>
<protein>
    <recommendedName>
        <fullName evidence="3">SnoaL-like domain-containing protein</fullName>
    </recommendedName>
</protein>
<comment type="caution">
    <text evidence="1">The sequence shown here is derived from an EMBL/GenBank/DDBJ whole genome shotgun (WGS) entry which is preliminary data.</text>
</comment>
<name>A0A1Y2PCJ0_9FLAO</name>
<dbReference type="STRING" id="1635173.WH52_11630"/>
<proteinExistence type="predicted"/>
<dbReference type="InParanoid" id="A0A1Y2PCJ0"/>
<dbReference type="SUPFAM" id="SSF54427">
    <property type="entry name" value="NTF2-like"/>
    <property type="match status" value="1"/>
</dbReference>
<dbReference type="RefSeq" id="WP_086031127.1">
    <property type="nucleotide sequence ID" value="NZ_LAPZ01000011.1"/>
</dbReference>
<dbReference type="Proteomes" id="UP000194221">
    <property type="component" value="Unassembled WGS sequence"/>
</dbReference>
<dbReference type="EMBL" id="LAPZ01000011">
    <property type="protein sequence ID" value="OSY87507.1"/>
    <property type="molecule type" value="Genomic_DNA"/>
</dbReference>
<dbReference type="OrthoDB" id="1442537at2"/>
<dbReference type="InterPro" id="IPR032710">
    <property type="entry name" value="NTF2-like_dom_sf"/>
</dbReference>
<evidence type="ECO:0000313" key="2">
    <source>
        <dbReference type="Proteomes" id="UP000194221"/>
    </source>
</evidence>
<dbReference type="AlphaFoldDB" id="A0A1Y2PCJ0"/>
<evidence type="ECO:0000313" key="1">
    <source>
        <dbReference type="EMBL" id="OSY87507.1"/>
    </source>
</evidence>
<accession>A0A1Y2PCJ0</accession>
<evidence type="ECO:0008006" key="3">
    <source>
        <dbReference type="Google" id="ProtNLM"/>
    </source>
</evidence>